<evidence type="ECO:0000313" key="1">
    <source>
        <dbReference type="EMBL" id="JAH56134.1"/>
    </source>
</evidence>
<dbReference type="AlphaFoldDB" id="A0A0E9TQX9"/>
<reference evidence="1" key="2">
    <citation type="journal article" date="2015" name="Fish Shellfish Immunol.">
        <title>Early steps in the European eel (Anguilla anguilla)-Vibrio vulnificus interaction in the gills: Role of the RtxA13 toxin.</title>
        <authorList>
            <person name="Callol A."/>
            <person name="Pajuelo D."/>
            <person name="Ebbesson L."/>
            <person name="Teles M."/>
            <person name="MacKenzie S."/>
            <person name="Amaro C."/>
        </authorList>
    </citation>
    <scope>NUCLEOTIDE SEQUENCE</scope>
</reference>
<accession>A0A0E9TQX9</accession>
<proteinExistence type="predicted"/>
<name>A0A0E9TQX9_ANGAN</name>
<reference evidence="1" key="1">
    <citation type="submission" date="2014-11" db="EMBL/GenBank/DDBJ databases">
        <authorList>
            <person name="Amaro Gonzalez C."/>
        </authorList>
    </citation>
    <scope>NUCLEOTIDE SEQUENCE</scope>
</reference>
<organism evidence="1">
    <name type="scientific">Anguilla anguilla</name>
    <name type="common">European freshwater eel</name>
    <name type="synonym">Muraena anguilla</name>
    <dbReference type="NCBI Taxonomy" id="7936"/>
    <lineage>
        <taxon>Eukaryota</taxon>
        <taxon>Metazoa</taxon>
        <taxon>Chordata</taxon>
        <taxon>Craniata</taxon>
        <taxon>Vertebrata</taxon>
        <taxon>Euteleostomi</taxon>
        <taxon>Actinopterygii</taxon>
        <taxon>Neopterygii</taxon>
        <taxon>Teleostei</taxon>
        <taxon>Anguilliformes</taxon>
        <taxon>Anguillidae</taxon>
        <taxon>Anguilla</taxon>
    </lineage>
</organism>
<dbReference type="EMBL" id="GBXM01052443">
    <property type="protein sequence ID" value="JAH56134.1"/>
    <property type="molecule type" value="Transcribed_RNA"/>
</dbReference>
<protein>
    <submittedName>
        <fullName evidence="1">Uncharacterized protein</fullName>
    </submittedName>
</protein>
<sequence length="57" mass="6649">MLLKRGTDCYHFTRRLKTAQRKNQKTTTLAWLSLFLALDPGSKNWKTVKVTAMFFGK</sequence>